<name>A0A382U4K2_9ZZZZ</name>
<organism evidence="1">
    <name type="scientific">marine metagenome</name>
    <dbReference type="NCBI Taxonomy" id="408172"/>
    <lineage>
        <taxon>unclassified sequences</taxon>
        <taxon>metagenomes</taxon>
        <taxon>ecological metagenomes</taxon>
    </lineage>
</organism>
<feature type="non-terminal residue" evidence="1">
    <location>
        <position position="204"/>
    </location>
</feature>
<sequence>MFKTEEKIVKINRRKEGEEVRVYQTFNRETGKPIGDSRFTHIQETDSEEVKMVPVEIDLETLRLEQSMWLLDFPESLDTKLKLKGSINVEDALLPKEWLNAKNWRFYLVQMIERIEYWKKKNGPFDIGTEKTLIKLKEENSYINDSDPTAIFNGIKKLKAPMGVKKLESLFKDFEKERMLASGSRDLVKCHFTESALKEEIPKE</sequence>
<evidence type="ECO:0000313" key="1">
    <source>
        <dbReference type="EMBL" id="SVD29210.1"/>
    </source>
</evidence>
<gene>
    <name evidence="1" type="ORF">METZ01_LOCUS382064</name>
</gene>
<reference evidence="1" key="1">
    <citation type="submission" date="2018-05" db="EMBL/GenBank/DDBJ databases">
        <authorList>
            <person name="Lanie J.A."/>
            <person name="Ng W.-L."/>
            <person name="Kazmierczak K.M."/>
            <person name="Andrzejewski T.M."/>
            <person name="Davidsen T.M."/>
            <person name="Wayne K.J."/>
            <person name="Tettelin H."/>
            <person name="Glass J.I."/>
            <person name="Rusch D."/>
            <person name="Podicherti R."/>
            <person name="Tsui H.-C.T."/>
            <person name="Winkler M.E."/>
        </authorList>
    </citation>
    <scope>NUCLEOTIDE SEQUENCE</scope>
</reference>
<dbReference type="EMBL" id="UINC01141466">
    <property type="protein sequence ID" value="SVD29210.1"/>
    <property type="molecule type" value="Genomic_DNA"/>
</dbReference>
<dbReference type="AlphaFoldDB" id="A0A382U4K2"/>
<proteinExistence type="predicted"/>
<accession>A0A382U4K2</accession>
<protein>
    <submittedName>
        <fullName evidence="1">Uncharacterized protein</fullName>
    </submittedName>
</protein>